<dbReference type="Gene3D" id="2.60.120.10">
    <property type="entry name" value="Jelly Rolls"/>
    <property type="match status" value="1"/>
</dbReference>
<evidence type="ECO:0000256" key="4">
    <source>
        <dbReference type="ARBA" id="ARBA00023002"/>
    </source>
</evidence>
<keyword evidence="9" id="KW-1185">Reference proteome</keyword>
<reference evidence="8 9" key="1">
    <citation type="journal article" date="2009" name="Science">
        <title>Green evolution and dynamic adaptations revealed by genomes of the marine picoeukaryotes Micromonas.</title>
        <authorList>
            <person name="Worden A.Z."/>
            <person name="Lee J.H."/>
            <person name="Mock T."/>
            <person name="Rouze P."/>
            <person name="Simmons M.P."/>
            <person name="Aerts A.L."/>
            <person name="Allen A.E."/>
            <person name="Cuvelier M.L."/>
            <person name="Derelle E."/>
            <person name="Everett M.V."/>
            <person name="Foulon E."/>
            <person name="Grimwood J."/>
            <person name="Gundlach H."/>
            <person name="Henrissat B."/>
            <person name="Napoli C."/>
            <person name="McDonald S.M."/>
            <person name="Parker M.S."/>
            <person name="Rombauts S."/>
            <person name="Salamov A."/>
            <person name="Von Dassow P."/>
            <person name="Badger J.H."/>
            <person name="Coutinho P.M."/>
            <person name="Demir E."/>
            <person name="Dubchak I."/>
            <person name="Gentemann C."/>
            <person name="Eikrem W."/>
            <person name="Gready J.E."/>
            <person name="John U."/>
            <person name="Lanier W."/>
            <person name="Lindquist E.A."/>
            <person name="Lucas S."/>
            <person name="Mayer K.F."/>
            <person name="Moreau H."/>
            <person name="Not F."/>
            <person name="Otillar R."/>
            <person name="Panaud O."/>
            <person name="Pangilinan J."/>
            <person name="Paulsen I."/>
            <person name="Piegu B."/>
            <person name="Poliakov A."/>
            <person name="Robbens S."/>
            <person name="Schmutz J."/>
            <person name="Toulza E."/>
            <person name="Wyss T."/>
            <person name="Zelensky A."/>
            <person name="Zhou K."/>
            <person name="Armbrust E.V."/>
            <person name="Bhattacharya D."/>
            <person name="Goodenough U.W."/>
            <person name="Van de Peer Y."/>
            <person name="Grigoriev I.V."/>
        </authorList>
    </citation>
    <scope>NUCLEOTIDE SEQUENCE [LARGE SCALE GENOMIC DNA]</scope>
    <source>
        <strain evidence="9">RCC299 / NOUM17</strain>
    </source>
</reference>
<evidence type="ECO:0000256" key="7">
    <source>
        <dbReference type="SAM" id="MobiDB-lite"/>
    </source>
</evidence>
<dbReference type="InterPro" id="IPR014710">
    <property type="entry name" value="RmlC-like_jellyroll"/>
</dbReference>
<dbReference type="GO" id="GO:0070483">
    <property type="term" value="P:detection of hypoxia"/>
    <property type="evidence" value="ECO:0007669"/>
    <property type="project" value="UniProtKB-ARBA"/>
</dbReference>
<dbReference type="PANTHER" id="PTHR22966:SF52">
    <property type="entry name" value="CYSTEINE DIOXYGENASE"/>
    <property type="match status" value="1"/>
</dbReference>
<evidence type="ECO:0000256" key="1">
    <source>
        <dbReference type="ARBA" id="ARBA00006622"/>
    </source>
</evidence>
<evidence type="ECO:0000313" key="8">
    <source>
        <dbReference type="EMBL" id="ACO61404.1"/>
    </source>
</evidence>
<organism evidence="8 9">
    <name type="scientific">Micromonas commoda (strain RCC299 / NOUM17 / CCMP2709)</name>
    <name type="common">Picoplanktonic green alga</name>
    <dbReference type="NCBI Taxonomy" id="296587"/>
    <lineage>
        <taxon>Eukaryota</taxon>
        <taxon>Viridiplantae</taxon>
        <taxon>Chlorophyta</taxon>
        <taxon>Mamiellophyceae</taxon>
        <taxon>Mamiellales</taxon>
        <taxon>Mamiellaceae</taxon>
        <taxon>Micromonas</taxon>
    </lineage>
</organism>
<name>C1DYC8_MICCC</name>
<feature type="compositionally biased region" description="Low complexity" evidence="7">
    <location>
        <begin position="124"/>
        <end position="139"/>
    </location>
</feature>
<dbReference type="STRING" id="296587.C1DYC8"/>
<keyword evidence="4" id="KW-0560">Oxidoreductase</keyword>
<dbReference type="CDD" id="cd20289">
    <property type="entry name" value="cupin_ADO"/>
    <property type="match status" value="1"/>
</dbReference>
<accession>C1DYC8</accession>
<feature type="compositionally biased region" description="Basic and acidic residues" evidence="7">
    <location>
        <begin position="99"/>
        <end position="108"/>
    </location>
</feature>
<evidence type="ECO:0000256" key="2">
    <source>
        <dbReference type="ARBA" id="ARBA00013133"/>
    </source>
</evidence>
<dbReference type="SUPFAM" id="SSF51182">
    <property type="entry name" value="RmlC-like cupins"/>
    <property type="match status" value="1"/>
</dbReference>
<sequence length="311" mass="33899">MHAAVVAVARAPRISRLASIAAVSIRGGERARARATLTRAASSGPMAPIVELYARVDEKLPADPASTPADESHFRAIAPYMNAVEPRHLAMEPPSTSRRSSEDSEDSARPAQGFFSQLLGRAKSSSSSRSPSRSRSRASGIDCVNLHDSHRFSMCVFRFNDEGTVIPLHNHPHMTVMSKLLYGSLRVRAFDWADDDDDNPGTAPNVPRLARMVRDERVAAPAKAFALYPRTNGNIHVFTAVEPSAVLDILSPPYAIGCGRDCHYFEEVPFGVDGGRAPPGHAWLVEVDCPDDFEVERGEYHGPRFGSRSGR</sequence>
<evidence type="ECO:0000256" key="6">
    <source>
        <dbReference type="ARBA" id="ARBA00024284"/>
    </source>
</evidence>
<comment type="similarity">
    <text evidence="1">Belongs to the cysteine dioxygenase family.</text>
</comment>
<proteinExistence type="inferred from homology"/>
<dbReference type="PANTHER" id="PTHR22966">
    <property type="entry name" value="2-AMINOETHANETHIOL DIOXYGENASE"/>
    <property type="match status" value="1"/>
</dbReference>
<dbReference type="FunCoup" id="C1DYC8">
    <property type="interactions" value="1299"/>
</dbReference>
<dbReference type="GO" id="GO:0017172">
    <property type="term" value="F:cysteine dioxygenase activity"/>
    <property type="evidence" value="ECO:0007669"/>
    <property type="project" value="UniProtKB-EC"/>
</dbReference>
<dbReference type="InParanoid" id="C1DYC8"/>
<dbReference type="InterPro" id="IPR012864">
    <property type="entry name" value="PCO/ADO"/>
</dbReference>
<dbReference type="GeneID" id="8240860"/>
<keyword evidence="3" id="KW-0479">Metal-binding</keyword>
<dbReference type="EMBL" id="CP001323">
    <property type="protein sequence ID" value="ACO61404.1"/>
    <property type="molecule type" value="Genomic_DNA"/>
</dbReference>
<evidence type="ECO:0000256" key="3">
    <source>
        <dbReference type="ARBA" id="ARBA00022723"/>
    </source>
</evidence>
<dbReference type="RefSeq" id="XP_002500146.1">
    <property type="nucleotide sequence ID" value="XM_002500100.1"/>
</dbReference>
<gene>
    <name evidence="8" type="ORF">MICPUN_107707</name>
</gene>
<dbReference type="Pfam" id="PF07847">
    <property type="entry name" value="PCO_ADO"/>
    <property type="match status" value="1"/>
</dbReference>
<keyword evidence="5" id="KW-0408">Iron</keyword>
<dbReference type="AlphaFoldDB" id="C1DYC8"/>
<dbReference type="KEGG" id="mis:MICPUN_107707"/>
<comment type="catalytic activity">
    <reaction evidence="6">
        <text>L-cysteine + O2 = 3-sulfino-L-alanine + H(+)</text>
        <dbReference type="Rhea" id="RHEA:20441"/>
        <dbReference type="ChEBI" id="CHEBI:15378"/>
        <dbReference type="ChEBI" id="CHEBI:15379"/>
        <dbReference type="ChEBI" id="CHEBI:35235"/>
        <dbReference type="ChEBI" id="CHEBI:61085"/>
        <dbReference type="EC" id="1.13.11.20"/>
    </reaction>
    <physiologicalReaction direction="left-to-right" evidence="6">
        <dbReference type="Rhea" id="RHEA:20442"/>
    </physiologicalReaction>
</comment>
<dbReference type="GO" id="GO:0046872">
    <property type="term" value="F:metal ion binding"/>
    <property type="evidence" value="ECO:0007669"/>
    <property type="project" value="UniProtKB-KW"/>
</dbReference>
<evidence type="ECO:0000256" key="5">
    <source>
        <dbReference type="ARBA" id="ARBA00023004"/>
    </source>
</evidence>
<dbReference type="OMA" id="GHAWLVE"/>
<evidence type="ECO:0000313" key="9">
    <source>
        <dbReference type="Proteomes" id="UP000002009"/>
    </source>
</evidence>
<dbReference type="EC" id="1.13.11.20" evidence="2"/>
<dbReference type="Proteomes" id="UP000002009">
    <property type="component" value="Chromosome 2"/>
</dbReference>
<protein>
    <recommendedName>
        <fullName evidence="2">cysteine dioxygenase</fullName>
        <ecNumber evidence="2">1.13.11.20</ecNumber>
    </recommendedName>
</protein>
<dbReference type="eggNOG" id="KOG4281">
    <property type="taxonomic scope" value="Eukaryota"/>
</dbReference>
<dbReference type="OrthoDB" id="271433at2759"/>
<feature type="region of interest" description="Disordered" evidence="7">
    <location>
        <begin position="85"/>
        <end position="139"/>
    </location>
</feature>
<dbReference type="InterPro" id="IPR011051">
    <property type="entry name" value="RmlC_Cupin_sf"/>
</dbReference>